<dbReference type="EMBL" id="MSPP01000002">
    <property type="protein sequence ID" value="OUD09675.1"/>
    <property type="molecule type" value="Genomic_DNA"/>
</dbReference>
<keyword evidence="5 7" id="KW-0573">Peptidoglycan synthesis</keyword>
<keyword evidence="4 7" id="KW-0133">Cell shape</keyword>
<comment type="caution">
    <text evidence="9">The sequence shown here is derived from an EMBL/GenBank/DDBJ whole genome shotgun (WGS) entry which is preliminary data.</text>
</comment>
<dbReference type="PANTHER" id="PTHR36699">
    <property type="entry name" value="LD-TRANSPEPTIDASE"/>
    <property type="match status" value="1"/>
</dbReference>
<evidence type="ECO:0000313" key="10">
    <source>
        <dbReference type="Proteomes" id="UP000194664"/>
    </source>
</evidence>
<protein>
    <recommendedName>
        <fullName evidence="8">L,D-TPase catalytic domain-containing protein</fullName>
    </recommendedName>
</protein>
<accession>A0A251WZW1</accession>
<dbReference type="InterPro" id="IPR038063">
    <property type="entry name" value="Transpep_catalytic_dom"/>
</dbReference>
<dbReference type="Gene3D" id="2.40.440.10">
    <property type="entry name" value="L,D-transpeptidase catalytic domain-like"/>
    <property type="match status" value="1"/>
</dbReference>
<dbReference type="AlphaFoldDB" id="A0A251WZW1"/>
<dbReference type="GO" id="GO:0004180">
    <property type="term" value="F:carboxypeptidase activity"/>
    <property type="evidence" value="ECO:0007669"/>
    <property type="project" value="UniProtKB-ARBA"/>
</dbReference>
<dbReference type="PROSITE" id="PS51257">
    <property type="entry name" value="PROKAR_LIPOPROTEIN"/>
    <property type="match status" value="1"/>
</dbReference>
<comment type="pathway">
    <text evidence="1 7">Cell wall biogenesis; peptidoglycan biosynthesis.</text>
</comment>
<evidence type="ECO:0000256" key="4">
    <source>
        <dbReference type="ARBA" id="ARBA00022960"/>
    </source>
</evidence>
<reference evidence="9 10" key="1">
    <citation type="submission" date="2016-12" db="EMBL/GenBank/DDBJ databases">
        <title>The draft genome sequence of HSLHS2.</title>
        <authorList>
            <person name="Hu D."/>
            <person name="Wang L."/>
            <person name="Shao Z."/>
        </authorList>
    </citation>
    <scope>NUCLEOTIDE SEQUENCE [LARGE SCALE GENOMIC DNA]</scope>
    <source>
        <strain evidence="9">MCCC 1A06712</strain>
    </source>
</reference>
<sequence length="163" mass="17791">MFTRRSFILALGAGLAGCTTPRFKTYDGPDVTGIYVSKSQRRLYLMNNDSVLADYAMKLGFAPEGHKQFEGDGRTPEGLYVIDRQNPNSAFHLSLGISYPNAQDRAFARSQGRSPGGDIFIHGTPSHVDANTDWTAGCIAVHNHEIEDIFAMVKTGTPILIVA</sequence>
<dbReference type="InterPro" id="IPR005490">
    <property type="entry name" value="LD_TPept_cat_dom"/>
</dbReference>
<keyword evidence="3" id="KW-0808">Transferase</keyword>
<evidence type="ECO:0000256" key="7">
    <source>
        <dbReference type="PROSITE-ProRule" id="PRU01373"/>
    </source>
</evidence>
<feature type="active site" description="Proton donor/acceptor" evidence="7">
    <location>
        <position position="122"/>
    </location>
</feature>
<name>A0A251WZW1_9RHOB</name>
<keyword evidence="10" id="KW-1185">Reference proteome</keyword>
<dbReference type="GO" id="GO:0009252">
    <property type="term" value="P:peptidoglycan biosynthetic process"/>
    <property type="evidence" value="ECO:0007669"/>
    <property type="project" value="UniProtKB-UniPathway"/>
</dbReference>
<dbReference type="GO" id="GO:0071555">
    <property type="term" value="P:cell wall organization"/>
    <property type="evidence" value="ECO:0007669"/>
    <property type="project" value="UniProtKB-UniRule"/>
</dbReference>
<dbReference type="RefSeq" id="WP_086451010.1">
    <property type="nucleotide sequence ID" value="NZ_MSPP01000002.1"/>
</dbReference>
<comment type="similarity">
    <text evidence="2">Belongs to the YkuD family.</text>
</comment>
<dbReference type="Proteomes" id="UP000194664">
    <property type="component" value="Unassembled WGS sequence"/>
</dbReference>
<dbReference type="SUPFAM" id="SSF141523">
    <property type="entry name" value="L,D-transpeptidase catalytic domain-like"/>
    <property type="match status" value="1"/>
</dbReference>
<evidence type="ECO:0000256" key="1">
    <source>
        <dbReference type="ARBA" id="ARBA00004752"/>
    </source>
</evidence>
<feature type="domain" description="L,D-TPase catalytic" evidence="8">
    <location>
        <begin position="32"/>
        <end position="162"/>
    </location>
</feature>
<dbReference type="GO" id="GO:0008360">
    <property type="term" value="P:regulation of cell shape"/>
    <property type="evidence" value="ECO:0007669"/>
    <property type="project" value="UniProtKB-UniRule"/>
</dbReference>
<proteinExistence type="inferred from homology"/>
<evidence type="ECO:0000256" key="5">
    <source>
        <dbReference type="ARBA" id="ARBA00022984"/>
    </source>
</evidence>
<dbReference type="UniPathway" id="UPA00219"/>
<keyword evidence="6 7" id="KW-0961">Cell wall biogenesis/degradation</keyword>
<dbReference type="PROSITE" id="PS52029">
    <property type="entry name" value="LD_TPASE"/>
    <property type="match status" value="1"/>
</dbReference>
<gene>
    <name evidence="9" type="ORF">BVC71_07520</name>
</gene>
<evidence type="ECO:0000256" key="6">
    <source>
        <dbReference type="ARBA" id="ARBA00023316"/>
    </source>
</evidence>
<dbReference type="CDD" id="cd16913">
    <property type="entry name" value="YkuD_like"/>
    <property type="match status" value="1"/>
</dbReference>
<evidence type="ECO:0000256" key="2">
    <source>
        <dbReference type="ARBA" id="ARBA00005992"/>
    </source>
</evidence>
<evidence type="ECO:0000256" key="3">
    <source>
        <dbReference type="ARBA" id="ARBA00022679"/>
    </source>
</evidence>
<organism evidence="9 10">
    <name type="scientific">Marivivens niveibacter</name>
    <dbReference type="NCBI Taxonomy" id="1930667"/>
    <lineage>
        <taxon>Bacteria</taxon>
        <taxon>Pseudomonadati</taxon>
        <taxon>Pseudomonadota</taxon>
        <taxon>Alphaproteobacteria</taxon>
        <taxon>Rhodobacterales</taxon>
        <taxon>Paracoccaceae</taxon>
        <taxon>Marivivens group</taxon>
        <taxon>Marivivens</taxon>
    </lineage>
</organism>
<evidence type="ECO:0000313" key="9">
    <source>
        <dbReference type="EMBL" id="OUD09675.1"/>
    </source>
</evidence>
<dbReference type="GO" id="GO:0016740">
    <property type="term" value="F:transferase activity"/>
    <property type="evidence" value="ECO:0007669"/>
    <property type="project" value="UniProtKB-KW"/>
</dbReference>
<dbReference type="PANTHER" id="PTHR36699:SF1">
    <property type="entry name" value="L,D-TRANSPEPTIDASE YAFK-RELATED"/>
    <property type="match status" value="1"/>
</dbReference>
<dbReference type="OrthoDB" id="9809748at2"/>
<feature type="active site" description="Nucleophile" evidence="7">
    <location>
        <position position="138"/>
    </location>
</feature>
<dbReference type="Pfam" id="PF03734">
    <property type="entry name" value="YkuD"/>
    <property type="match status" value="1"/>
</dbReference>
<evidence type="ECO:0000259" key="8">
    <source>
        <dbReference type="PROSITE" id="PS52029"/>
    </source>
</evidence>